<dbReference type="EMBL" id="JAUKUA010000003">
    <property type="protein sequence ID" value="KAK0719568.1"/>
    <property type="molecule type" value="Genomic_DNA"/>
</dbReference>
<accession>A0AA40E1V2</accession>
<gene>
    <name evidence="3" type="ORF">B0H67DRAFT_551897</name>
</gene>
<feature type="compositionally biased region" description="Acidic residues" evidence="2">
    <location>
        <begin position="313"/>
        <end position="331"/>
    </location>
</feature>
<keyword evidence="4" id="KW-1185">Reference proteome</keyword>
<dbReference type="Proteomes" id="UP001172102">
    <property type="component" value="Unassembled WGS sequence"/>
</dbReference>
<evidence type="ECO:0000256" key="2">
    <source>
        <dbReference type="SAM" id="MobiDB-lite"/>
    </source>
</evidence>
<evidence type="ECO:0000313" key="3">
    <source>
        <dbReference type="EMBL" id="KAK0719568.1"/>
    </source>
</evidence>
<reference evidence="3" key="1">
    <citation type="submission" date="2023-06" db="EMBL/GenBank/DDBJ databases">
        <title>Genome-scale phylogeny and comparative genomics of the fungal order Sordariales.</title>
        <authorList>
            <consortium name="Lawrence Berkeley National Laboratory"/>
            <person name="Hensen N."/>
            <person name="Bonometti L."/>
            <person name="Westerberg I."/>
            <person name="Brannstrom I.O."/>
            <person name="Guillou S."/>
            <person name="Cros-Aarteil S."/>
            <person name="Calhoun S."/>
            <person name="Haridas S."/>
            <person name="Kuo A."/>
            <person name="Mondo S."/>
            <person name="Pangilinan J."/>
            <person name="Riley R."/>
            <person name="Labutti K."/>
            <person name="Andreopoulos B."/>
            <person name="Lipzen A."/>
            <person name="Chen C."/>
            <person name="Yanf M."/>
            <person name="Daum C."/>
            <person name="Ng V."/>
            <person name="Clum A."/>
            <person name="Steindorff A."/>
            <person name="Ohm R."/>
            <person name="Martin F."/>
            <person name="Silar P."/>
            <person name="Natvig D."/>
            <person name="Lalanne C."/>
            <person name="Gautier V."/>
            <person name="Ament-Velasquez S.L."/>
            <person name="Kruys A."/>
            <person name="Hutchinson M.I."/>
            <person name="Powell A.J."/>
            <person name="Barry K."/>
            <person name="Miller A.N."/>
            <person name="Grigoriev I.V."/>
            <person name="Debuchy R."/>
            <person name="Gladieux P."/>
            <person name="Thoren M.H."/>
            <person name="Johannesson H."/>
        </authorList>
    </citation>
    <scope>NUCLEOTIDE SEQUENCE</scope>
    <source>
        <strain evidence="3">SMH4607-1</strain>
    </source>
</reference>
<keyword evidence="1" id="KW-0175">Coiled coil</keyword>
<evidence type="ECO:0000313" key="4">
    <source>
        <dbReference type="Proteomes" id="UP001172102"/>
    </source>
</evidence>
<sequence length="373" mass="43639">MESKDWFSLEHHKELSQWDLVPVEMWDSPRYHEIYGFSNRRCITARMGKNVFVYYTSSEENDIVELREIQGERARYRDERMKWMEEKHEFERRQLENAKVIKALEQQLDETWYDLDTYKDHLLAADDDLGRTTEALRRVESNLAEVQTEQARAASQKARETEVTIARFRDRIKRMAEENNKLRRQLEPVSQPSLSLTSTMTVVSVEPSDDTVAETPPCAAHCLQLRPQHELELEGFHKFQLSPLIGPGSEDSEFEFHMAKRAVRSEFKSYWPTSDSEDPEPKDEMFCPDEQFKQHGGDSESGLKNKEFKPENEELEEQDEGFEAEDEYCEAEDGGFESLDEDFARKSEDSFLSAWDVLSPTRCSLDLNVDIMM</sequence>
<organism evidence="3 4">
    <name type="scientific">Lasiosphaeris hirsuta</name>
    <dbReference type="NCBI Taxonomy" id="260670"/>
    <lineage>
        <taxon>Eukaryota</taxon>
        <taxon>Fungi</taxon>
        <taxon>Dikarya</taxon>
        <taxon>Ascomycota</taxon>
        <taxon>Pezizomycotina</taxon>
        <taxon>Sordariomycetes</taxon>
        <taxon>Sordariomycetidae</taxon>
        <taxon>Sordariales</taxon>
        <taxon>Lasiosphaeriaceae</taxon>
        <taxon>Lasiosphaeris</taxon>
    </lineage>
</organism>
<feature type="coiled-coil region" evidence="1">
    <location>
        <begin position="66"/>
        <end position="93"/>
    </location>
</feature>
<feature type="region of interest" description="Disordered" evidence="2">
    <location>
        <begin position="270"/>
        <end position="331"/>
    </location>
</feature>
<name>A0AA40E1V2_9PEZI</name>
<evidence type="ECO:0000256" key="1">
    <source>
        <dbReference type="SAM" id="Coils"/>
    </source>
</evidence>
<feature type="coiled-coil region" evidence="1">
    <location>
        <begin position="129"/>
        <end position="185"/>
    </location>
</feature>
<proteinExistence type="predicted"/>
<protein>
    <submittedName>
        <fullName evidence="3">Uncharacterized protein</fullName>
    </submittedName>
</protein>
<comment type="caution">
    <text evidence="3">The sequence shown here is derived from an EMBL/GenBank/DDBJ whole genome shotgun (WGS) entry which is preliminary data.</text>
</comment>
<dbReference type="AlphaFoldDB" id="A0AA40E1V2"/>
<feature type="compositionally biased region" description="Basic and acidic residues" evidence="2">
    <location>
        <begin position="282"/>
        <end position="312"/>
    </location>
</feature>